<evidence type="ECO:0000256" key="8">
    <source>
        <dbReference type="ARBA" id="ARBA00045636"/>
    </source>
</evidence>
<keyword evidence="4" id="KW-1003">Cell membrane</keyword>
<dbReference type="GO" id="GO:0005886">
    <property type="term" value="C:plasma membrane"/>
    <property type="evidence" value="ECO:0007669"/>
    <property type="project" value="UniProtKB-SubCell"/>
</dbReference>
<gene>
    <name evidence="10" type="ORF">JN10_1245</name>
</gene>
<evidence type="ECO:0000256" key="3">
    <source>
        <dbReference type="ARBA" id="ARBA00021069"/>
    </source>
</evidence>
<dbReference type="GO" id="GO:0022857">
    <property type="term" value="F:transmembrane transporter activity"/>
    <property type="evidence" value="ECO:0007669"/>
    <property type="project" value="InterPro"/>
</dbReference>
<reference evidence="10 11" key="1">
    <citation type="submission" date="2019-07" db="EMBL/GenBank/DDBJ databases">
        <title>Genomic Encyclopedia of Archaeal and Bacterial Type Strains, Phase II (KMG-II): from individual species to whole genera.</title>
        <authorList>
            <person name="Goeker M."/>
        </authorList>
    </citation>
    <scope>NUCLEOTIDE SEQUENCE [LARGE SCALE GENOMIC DNA]</scope>
    <source>
        <strain evidence="10 11">ATCC BAA-2084</strain>
    </source>
</reference>
<keyword evidence="5 9" id="KW-0812">Transmembrane</keyword>
<feature type="transmembrane region" description="Helical" evidence="9">
    <location>
        <begin position="96"/>
        <end position="118"/>
    </location>
</feature>
<feature type="transmembrane region" description="Helical" evidence="9">
    <location>
        <begin position="223"/>
        <end position="247"/>
    </location>
</feature>
<keyword evidence="6 9" id="KW-1133">Transmembrane helix</keyword>
<dbReference type="RefSeq" id="WP_067600886.1">
    <property type="nucleotide sequence ID" value="NZ_CP015963.1"/>
</dbReference>
<proteinExistence type="inferred from homology"/>
<evidence type="ECO:0000256" key="9">
    <source>
        <dbReference type="SAM" id="Phobius"/>
    </source>
</evidence>
<dbReference type="InterPro" id="IPR050367">
    <property type="entry name" value="APC_superfamily"/>
</dbReference>
<comment type="function">
    <text evidence="8">Major component of the acid-resistance (AR) system allowing enteric pathogens to survive the acidic environment in the stomach. Exchanges extracellular arginine for its intracellular decarboxylation product agmatine (Agm) thereby expelling intracellular protons. Probably undergoes several conformational states in order to translocate the substrate across the membrane; keeps the substrate accessible to only 1 side of the membrane at a time by opening and closing 3 membrane-internal gates.</text>
</comment>
<evidence type="ECO:0000313" key="10">
    <source>
        <dbReference type="EMBL" id="TWJ09607.1"/>
    </source>
</evidence>
<accession>A0A562UVJ6</accession>
<sequence>MSTQVKPPRTVGAVGTSLFQINGMIGAGIFALPAVLVAAVGSFAPVMIVIGAILILPTCFVFAWLATRFDKTGGPVLYGKTAFGSYAGFQAGWGRFASGIVALGANTHVMVGYLGALFPALQTTWIASLTVFVILVLTTLYNILGMRSSVNALGWLTVLKLAPLGVLVIAAVIGNYNAPAIVLPEFTEAETIILLTFYAFIGFEGVVVPAGEMRNPKRDLPRVIMITLTGVTLAYIGVIWAYMAIVTEPTGNSNALAGAADIVFGEIGAIMIVLAASFSIMANTFAGMVVVPRLAYGMAEQGMLPTWFERIHPRFLTPHNSIMFYGFGGALFSLTGGFAALAAASTLTRLLTYVISAGALPVIEQREGGMNWLHLLFALLSLASCVWIASNASAQSWLTFGGVFIVGTVLFLIARRGSDASPEAE</sequence>
<feature type="transmembrane region" description="Helical" evidence="9">
    <location>
        <begin position="21"/>
        <end position="40"/>
    </location>
</feature>
<evidence type="ECO:0000256" key="5">
    <source>
        <dbReference type="ARBA" id="ARBA00022692"/>
    </source>
</evidence>
<feature type="transmembrane region" description="Helical" evidence="9">
    <location>
        <begin position="267"/>
        <end position="291"/>
    </location>
</feature>
<dbReference type="Proteomes" id="UP000320547">
    <property type="component" value="Unassembled WGS sequence"/>
</dbReference>
<dbReference type="EMBL" id="VLLK01000001">
    <property type="protein sequence ID" value="TWJ09607.1"/>
    <property type="molecule type" value="Genomic_DNA"/>
</dbReference>
<organism evidence="10 11">
    <name type="scientific">Altererythrobacter ishigakiensis</name>
    <dbReference type="NCBI Taxonomy" id="476157"/>
    <lineage>
        <taxon>Bacteria</taxon>
        <taxon>Pseudomonadati</taxon>
        <taxon>Pseudomonadota</taxon>
        <taxon>Alphaproteobacteria</taxon>
        <taxon>Sphingomonadales</taxon>
        <taxon>Erythrobacteraceae</taxon>
        <taxon>Altererythrobacter</taxon>
    </lineage>
</organism>
<feature type="transmembrane region" description="Helical" evidence="9">
    <location>
        <begin position="46"/>
        <end position="66"/>
    </location>
</feature>
<keyword evidence="11" id="KW-1185">Reference proteome</keyword>
<evidence type="ECO:0000256" key="7">
    <source>
        <dbReference type="ARBA" id="ARBA00023136"/>
    </source>
</evidence>
<comment type="subcellular location">
    <subcellularLocation>
        <location evidence="1">Cell membrane</location>
        <topology evidence="1">Multi-pass membrane protein</topology>
    </subcellularLocation>
</comment>
<comment type="similarity">
    <text evidence="2">Belongs to the amino acid-polyamine-organocation (APC) superfamily. Basic amino acid/polyamine antiporter (APA) (TC 2.A.3.2) family.</text>
</comment>
<dbReference type="Gene3D" id="1.20.1740.10">
    <property type="entry name" value="Amino acid/polyamine transporter I"/>
    <property type="match status" value="1"/>
</dbReference>
<comment type="caution">
    <text evidence="10">The sequence shown here is derived from an EMBL/GenBank/DDBJ whole genome shotgun (WGS) entry which is preliminary data.</text>
</comment>
<feature type="transmembrane region" description="Helical" evidence="9">
    <location>
        <begin position="372"/>
        <end position="390"/>
    </location>
</feature>
<evidence type="ECO:0000256" key="4">
    <source>
        <dbReference type="ARBA" id="ARBA00022475"/>
    </source>
</evidence>
<feature type="transmembrane region" description="Helical" evidence="9">
    <location>
        <begin position="322"/>
        <end position="341"/>
    </location>
</feature>
<dbReference type="PIRSF" id="PIRSF006060">
    <property type="entry name" value="AA_transporter"/>
    <property type="match status" value="1"/>
</dbReference>
<feature type="transmembrane region" description="Helical" evidence="9">
    <location>
        <begin position="396"/>
        <end position="414"/>
    </location>
</feature>
<keyword evidence="7 9" id="KW-0472">Membrane</keyword>
<feature type="transmembrane region" description="Helical" evidence="9">
    <location>
        <begin position="124"/>
        <end position="145"/>
    </location>
</feature>
<dbReference type="Pfam" id="PF13520">
    <property type="entry name" value="AA_permease_2"/>
    <property type="match status" value="1"/>
</dbReference>
<name>A0A562UVJ6_9SPHN</name>
<protein>
    <recommendedName>
        <fullName evidence="3">Arginine/agmatine antiporter</fullName>
    </recommendedName>
</protein>
<dbReference type="PANTHER" id="PTHR42770">
    <property type="entry name" value="AMINO ACID TRANSPORTER-RELATED"/>
    <property type="match status" value="1"/>
</dbReference>
<feature type="transmembrane region" description="Helical" evidence="9">
    <location>
        <begin position="192"/>
        <end position="211"/>
    </location>
</feature>
<feature type="transmembrane region" description="Helical" evidence="9">
    <location>
        <begin position="152"/>
        <end position="172"/>
    </location>
</feature>
<evidence type="ECO:0000256" key="6">
    <source>
        <dbReference type="ARBA" id="ARBA00022989"/>
    </source>
</evidence>
<evidence type="ECO:0000313" key="11">
    <source>
        <dbReference type="Proteomes" id="UP000320547"/>
    </source>
</evidence>
<dbReference type="PANTHER" id="PTHR42770:SF18">
    <property type="entry name" value="ARGININE_AGMATINE ANTIPORTER"/>
    <property type="match status" value="1"/>
</dbReference>
<dbReference type="AlphaFoldDB" id="A0A562UVJ6"/>
<evidence type="ECO:0000256" key="2">
    <source>
        <dbReference type="ARBA" id="ARBA00008220"/>
    </source>
</evidence>
<dbReference type="InterPro" id="IPR002293">
    <property type="entry name" value="AA/rel_permease1"/>
</dbReference>
<dbReference type="STRING" id="476157.GCA_001663155_02108"/>
<dbReference type="OrthoDB" id="7065842at2"/>
<evidence type="ECO:0000256" key="1">
    <source>
        <dbReference type="ARBA" id="ARBA00004651"/>
    </source>
</evidence>